<protein>
    <recommendedName>
        <fullName evidence="8">D-isomer specific 2-hydroxyacid dehydrogenase NAD-binding domain-containing protein</fullName>
    </recommendedName>
</protein>
<dbReference type="GO" id="GO:0008652">
    <property type="term" value="P:amino acid biosynthetic process"/>
    <property type="evidence" value="ECO:0007669"/>
    <property type="project" value="UniProtKB-KW"/>
</dbReference>
<evidence type="ECO:0000256" key="2">
    <source>
        <dbReference type="ARBA" id="ARBA00022605"/>
    </source>
</evidence>
<dbReference type="Pfam" id="PF00389">
    <property type="entry name" value="2-Hacid_dh"/>
    <property type="match status" value="1"/>
</dbReference>
<keyword evidence="4" id="KW-0520">NAD</keyword>
<dbReference type="InterPro" id="IPR050857">
    <property type="entry name" value="D-2-hydroxyacid_DH"/>
</dbReference>
<evidence type="ECO:0000313" key="7">
    <source>
        <dbReference type="EMBL" id="GAI62252.1"/>
    </source>
</evidence>
<name>X1Q127_9ZZZZ</name>
<dbReference type="AlphaFoldDB" id="X1Q127"/>
<dbReference type="Gene3D" id="3.40.50.720">
    <property type="entry name" value="NAD(P)-binding Rossmann-like Domain"/>
    <property type="match status" value="2"/>
</dbReference>
<evidence type="ECO:0000256" key="1">
    <source>
        <dbReference type="ARBA" id="ARBA00005854"/>
    </source>
</evidence>
<dbReference type="GO" id="GO:0051287">
    <property type="term" value="F:NAD binding"/>
    <property type="evidence" value="ECO:0007669"/>
    <property type="project" value="InterPro"/>
</dbReference>
<comment type="caution">
    <text evidence="7">The sequence shown here is derived from an EMBL/GenBank/DDBJ whole genome shotgun (WGS) entry which is preliminary data.</text>
</comment>
<dbReference type="EMBL" id="BARW01004358">
    <property type="protein sequence ID" value="GAI62252.1"/>
    <property type="molecule type" value="Genomic_DNA"/>
</dbReference>
<gene>
    <name evidence="7" type="ORF">S12H4_10277</name>
</gene>
<evidence type="ECO:0000256" key="4">
    <source>
        <dbReference type="ARBA" id="ARBA00023027"/>
    </source>
</evidence>
<evidence type="ECO:0008006" key="8">
    <source>
        <dbReference type="Google" id="ProtNLM"/>
    </source>
</evidence>
<evidence type="ECO:0000259" key="5">
    <source>
        <dbReference type="Pfam" id="PF00389"/>
    </source>
</evidence>
<feature type="domain" description="D-isomer specific 2-hydroxyacid dehydrogenase NAD-binding" evidence="6">
    <location>
        <begin position="110"/>
        <end position="188"/>
    </location>
</feature>
<dbReference type="Pfam" id="PF02826">
    <property type="entry name" value="2-Hacid_dh_C"/>
    <property type="match status" value="1"/>
</dbReference>
<dbReference type="InterPro" id="IPR029752">
    <property type="entry name" value="D-isomer_DH_CS1"/>
</dbReference>
<keyword evidence="2" id="KW-0028">Amino-acid biosynthesis</keyword>
<evidence type="ECO:0000259" key="6">
    <source>
        <dbReference type="Pfam" id="PF02826"/>
    </source>
</evidence>
<dbReference type="PANTHER" id="PTHR42789">
    <property type="entry name" value="D-ISOMER SPECIFIC 2-HYDROXYACID DEHYDROGENASE FAMILY PROTEIN (AFU_ORTHOLOGUE AFUA_6G10090)"/>
    <property type="match status" value="1"/>
</dbReference>
<keyword evidence="3" id="KW-0560">Oxidoreductase</keyword>
<dbReference type="InterPro" id="IPR036291">
    <property type="entry name" value="NAD(P)-bd_dom_sf"/>
</dbReference>
<proteinExistence type="inferred from homology"/>
<dbReference type="SUPFAM" id="SSF52283">
    <property type="entry name" value="Formate/glycerate dehydrogenase catalytic domain-like"/>
    <property type="match status" value="1"/>
</dbReference>
<organism evidence="7">
    <name type="scientific">marine sediment metagenome</name>
    <dbReference type="NCBI Taxonomy" id="412755"/>
    <lineage>
        <taxon>unclassified sequences</taxon>
        <taxon>metagenomes</taxon>
        <taxon>ecological metagenomes</taxon>
    </lineage>
</organism>
<dbReference type="InterPro" id="IPR006140">
    <property type="entry name" value="D-isomer_DH_NAD-bd"/>
</dbReference>
<dbReference type="InterPro" id="IPR006139">
    <property type="entry name" value="D-isomer_2_OHA_DH_cat_dom"/>
</dbReference>
<accession>X1Q127</accession>
<evidence type="ECO:0000256" key="3">
    <source>
        <dbReference type="ARBA" id="ARBA00023002"/>
    </source>
</evidence>
<reference evidence="7" key="1">
    <citation type="journal article" date="2014" name="Front. Microbiol.">
        <title>High frequency of phylogenetically diverse reductive dehalogenase-homologous genes in deep subseafloor sedimentary metagenomes.</title>
        <authorList>
            <person name="Kawai M."/>
            <person name="Futagami T."/>
            <person name="Toyoda A."/>
            <person name="Takaki Y."/>
            <person name="Nishi S."/>
            <person name="Hori S."/>
            <person name="Arai W."/>
            <person name="Tsubouchi T."/>
            <person name="Morono Y."/>
            <person name="Uchiyama I."/>
            <person name="Ito T."/>
            <person name="Fujiyama A."/>
            <person name="Inagaki F."/>
            <person name="Takami H."/>
        </authorList>
    </citation>
    <scope>NUCLEOTIDE SEQUENCE</scope>
    <source>
        <strain evidence="7">Expedition CK06-06</strain>
    </source>
</reference>
<dbReference type="GO" id="GO:0016616">
    <property type="term" value="F:oxidoreductase activity, acting on the CH-OH group of donors, NAD or NADP as acceptor"/>
    <property type="evidence" value="ECO:0007669"/>
    <property type="project" value="InterPro"/>
</dbReference>
<dbReference type="PROSITE" id="PS00065">
    <property type="entry name" value="D_2_HYDROXYACID_DH_1"/>
    <property type="match status" value="1"/>
</dbReference>
<feature type="non-terminal residue" evidence="7">
    <location>
        <position position="201"/>
    </location>
</feature>
<comment type="similarity">
    <text evidence="1">Belongs to the D-isomer specific 2-hydroxyacid dehydrogenase family.</text>
</comment>
<dbReference type="SUPFAM" id="SSF51735">
    <property type="entry name" value="NAD(P)-binding Rossmann-fold domains"/>
    <property type="match status" value="1"/>
</dbReference>
<dbReference type="PANTHER" id="PTHR42789:SF1">
    <property type="entry name" value="D-ISOMER SPECIFIC 2-HYDROXYACID DEHYDROGENASE FAMILY PROTEIN (AFU_ORTHOLOGUE AFUA_6G10090)"/>
    <property type="match status" value="1"/>
</dbReference>
<feature type="domain" description="D-isomer specific 2-hydroxyacid dehydrogenase catalytic" evidence="5">
    <location>
        <begin position="34"/>
        <end position="105"/>
    </location>
</feature>
<sequence>MSFRVVNTIYIPGLDFGEKLLEPLDATLVNGMWRTEDELISNVTDADAVICSGPLQPFTRQVLSALSECRIVASLGNAYDRIDLEAASEFGIVVTNIPDYCIDEVSCQAVALMLALGRKLFQLDKAVREKQVNFVPPNRKAVTEIAYPIFRMHDQTLGIVGLGRIGTATALKARGLGMRVIAYDPYVLGAVMVSRGVEPVD</sequence>